<evidence type="ECO:0000313" key="2">
    <source>
        <dbReference type="Proteomes" id="UP001479290"/>
    </source>
</evidence>
<dbReference type="SUPFAM" id="SSF56399">
    <property type="entry name" value="ADP-ribosylation"/>
    <property type="match status" value="1"/>
</dbReference>
<dbReference type="GO" id="GO:0005737">
    <property type="term" value="C:cytoplasm"/>
    <property type="evidence" value="ECO:0007669"/>
    <property type="project" value="TreeGrafter"/>
</dbReference>
<dbReference type="PANTHER" id="PTHR36542:SF2">
    <property type="entry name" value="GIG2-LIKE PROTEIN DRED-RELATED"/>
    <property type="match status" value="1"/>
</dbReference>
<organism evidence="1 2">
    <name type="scientific">Culter alburnus</name>
    <name type="common">Topmouth culter</name>
    <dbReference type="NCBI Taxonomy" id="194366"/>
    <lineage>
        <taxon>Eukaryota</taxon>
        <taxon>Metazoa</taxon>
        <taxon>Chordata</taxon>
        <taxon>Craniata</taxon>
        <taxon>Vertebrata</taxon>
        <taxon>Euteleostomi</taxon>
        <taxon>Actinopterygii</taxon>
        <taxon>Neopterygii</taxon>
        <taxon>Teleostei</taxon>
        <taxon>Ostariophysi</taxon>
        <taxon>Cypriniformes</taxon>
        <taxon>Xenocyprididae</taxon>
        <taxon>Xenocypridinae</taxon>
        <taxon>Culter</taxon>
    </lineage>
</organism>
<sequence>MGNRSSTEKEKNQYPGRRTYIMYHGTTMANAQKIQREGFKPSSDGMLGRGVYKTWNQHGYDTAWVPVNCGMVNSGLEEDCVYDPSRIRILEIIPN</sequence>
<protein>
    <recommendedName>
        <fullName evidence="3">PARP catalytic domain-containing protein</fullName>
    </recommendedName>
</protein>
<dbReference type="Proteomes" id="UP001479290">
    <property type="component" value="Unassembled WGS sequence"/>
</dbReference>
<dbReference type="AlphaFoldDB" id="A0AAW2B2C9"/>
<reference evidence="1 2" key="1">
    <citation type="submission" date="2024-05" db="EMBL/GenBank/DDBJ databases">
        <title>A high-quality chromosomal-level genome assembly of Topmouth culter (Culter alburnus).</title>
        <authorList>
            <person name="Zhao H."/>
        </authorList>
    </citation>
    <scope>NUCLEOTIDE SEQUENCE [LARGE SCALE GENOMIC DNA]</scope>
    <source>
        <strain evidence="1">CATC2023</strain>
        <tissue evidence="1">Muscle</tissue>
    </source>
</reference>
<gene>
    <name evidence="1" type="ORF">ABG768_012554</name>
</gene>
<evidence type="ECO:0008006" key="3">
    <source>
        <dbReference type="Google" id="ProtNLM"/>
    </source>
</evidence>
<dbReference type="PANTHER" id="PTHR36542">
    <property type="entry name" value="GIG2-LIKE PROTEIN DRED-RELATED"/>
    <property type="match status" value="1"/>
</dbReference>
<accession>A0AAW2B2C9</accession>
<keyword evidence="2" id="KW-1185">Reference proteome</keyword>
<name>A0AAW2B2C9_CULAL</name>
<comment type="caution">
    <text evidence="1">The sequence shown here is derived from an EMBL/GenBank/DDBJ whole genome shotgun (WGS) entry which is preliminary data.</text>
</comment>
<dbReference type="Gene3D" id="3.90.175.10">
    <property type="entry name" value="Diphtheria Toxin, domain 1"/>
    <property type="match status" value="1"/>
</dbReference>
<proteinExistence type="predicted"/>
<dbReference type="EMBL" id="JAWDJR010000002">
    <property type="protein sequence ID" value="KAK9979109.1"/>
    <property type="molecule type" value="Genomic_DNA"/>
</dbReference>
<evidence type="ECO:0000313" key="1">
    <source>
        <dbReference type="EMBL" id="KAK9979109.1"/>
    </source>
</evidence>